<sequence length="197" mass="21906">MWLSVPWGSPPIPAIPLSPPVPANTTSQSQSSPFFHQKASTRPAIEAEHQETKPSEHESRRRRRTRKKRIFGSRMAPKSKQANTNTSMISSAMKQLTRSYIEETPSSLLLIDSVLVFLIGSAVIQLAYCVLVTSFPFNAFLGAFSVHVGQFVLLASLRSQVNPLNSSQFEFVSPERAFADFVFGSLVLHFFAFNFLG</sequence>
<comment type="subcellular location">
    <subcellularLocation>
        <location evidence="1 8">Endoplasmic reticulum membrane</location>
        <topology evidence="1 8">Multi-pass membrane protein</topology>
    </subcellularLocation>
</comment>
<keyword evidence="11" id="KW-0808">Transferase</keyword>
<gene>
    <name evidence="11" type="primary">OST2</name>
    <name evidence="10" type="synonym">OST2_2</name>
    <name evidence="11" type="ORF">PGT21_019028</name>
    <name evidence="10" type="ORF">PGTUg99_033894</name>
</gene>
<dbReference type="PANTHER" id="PTHR10705">
    <property type="entry name" value="DOLICHYL-DIPHOSPHOOLIGOSACCHARIDE--PROTEIN GLYCOSYLTRANSFERASE SUBUNIT DAD1"/>
    <property type="match status" value="1"/>
</dbReference>
<feature type="transmembrane region" description="Helical" evidence="8">
    <location>
        <begin position="139"/>
        <end position="157"/>
    </location>
</feature>
<evidence type="ECO:0000313" key="12">
    <source>
        <dbReference type="Proteomes" id="UP000324748"/>
    </source>
</evidence>
<comment type="pathway">
    <text evidence="2 8">Protein modification; protein glycosylation.</text>
</comment>
<organism evidence="11 12">
    <name type="scientific">Puccinia graminis f. sp. tritici</name>
    <dbReference type="NCBI Taxonomy" id="56615"/>
    <lineage>
        <taxon>Eukaryota</taxon>
        <taxon>Fungi</taxon>
        <taxon>Dikarya</taxon>
        <taxon>Basidiomycota</taxon>
        <taxon>Pucciniomycotina</taxon>
        <taxon>Pucciniomycetes</taxon>
        <taxon>Pucciniales</taxon>
        <taxon>Pucciniaceae</taxon>
        <taxon>Puccinia</taxon>
    </lineage>
</organism>
<evidence type="ECO:0000313" key="13">
    <source>
        <dbReference type="Proteomes" id="UP000325313"/>
    </source>
</evidence>
<feature type="region of interest" description="Disordered" evidence="9">
    <location>
        <begin position="1"/>
        <end position="86"/>
    </location>
</feature>
<name>A0A5B0PU76_PUCGR</name>
<dbReference type="InterPro" id="IPR003038">
    <property type="entry name" value="DAD/Ost2"/>
</dbReference>
<dbReference type="Pfam" id="PF02109">
    <property type="entry name" value="DAD"/>
    <property type="match status" value="1"/>
</dbReference>
<dbReference type="AlphaFoldDB" id="A0A5B0PU76"/>
<feature type="compositionally biased region" description="Polar residues" evidence="9">
    <location>
        <begin position="24"/>
        <end position="40"/>
    </location>
</feature>
<feature type="compositionally biased region" description="Basic residues" evidence="9">
    <location>
        <begin position="60"/>
        <end position="71"/>
    </location>
</feature>
<evidence type="ECO:0000256" key="9">
    <source>
        <dbReference type="SAM" id="MobiDB-lite"/>
    </source>
</evidence>
<proteinExistence type="inferred from homology"/>
<protein>
    <recommendedName>
        <fullName evidence="8">Dolichyl-diphosphooligosaccharide--protein glycosyltransferase subunit OST2</fullName>
        <shortName evidence="8">Oligosaccharyl transferase subunit OST2</shortName>
    </recommendedName>
</protein>
<comment type="subunit">
    <text evidence="8">Component of the oligosaccharyltransferase (OST) complex.</text>
</comment>
<keyword evidence="12" id="KW-1185">Reference proteome</keyword>
<evidence type="ECO:0000313" key="10">
    <source>
        <dbReference type="EMBL" id="KAA1068617.1"/>
    </source>
</evidence>
<accession>A0A5B0PU76</accession>
<dbReference type="UniPathway" id="UPA00378"/>
<evidence type="ECO:0000256" key="2">
    <source>
        <dbReference type="ARBA" id="ARBA00004922"/>
    </source>
</evidence>
<feature type="transmembrane region" description="Helical" evidence="8">
    <location>
        <begin position="177"/>
        <end position="196"/>
    </location>
</feature>
<reference evidence="12 13" key="1">
    <citation type="submission" date="2019-05" db="EMBL/GenBank/DDBJ databases">
        <title>Emergence of the Ug99 lineage of the wheat stem rust pathogen through somatic hybridization.</title>
        <authorList>
            <person name="Li F."/>
            <person name="Upadhyaya N.M."/>
            <person name="Sperschneider J."/>
            <person name="Matny O."/>
            <person name="Nguyen-Phuc H."/>
            <person name="Mago R."/>
            <person name="Raley C."/>
            <person name="Miller M.E."/>
            <person name="Silverstein K.A.T."/>
            <person name="Henningsen E."/>
            <person name="Hirsch C.D."/>
            <person name="Visser B."/>
            <person name="Pretorius Z.A."/>
            <person name="Steffenson B.J."/>
            <person name="Schwessinger B."/>
            <person name="Dodds P.N."/>
            <person name="Figueroa M."/>
        </authorList>
    </citation>
    <scope>NUCLEOTIDE SEQUENCE [LARGE SCALE GENOMIC DNA]</scope>
    <source>
        <strain evidence="11">21-0</strain>
        <strain evidence="10 13">Ug99</strain>
    </source>
</reference>
<evidence type="ECO:0000256" key="7">
    <source>
        <dbReference type="ARBA" id="ARBA00023136"/>
    </source>
</evidence>
<dbReference type="EMBL" id="VSWC01000041">
    <property type="protein sequence ID" value="KAA1104313.1"/>
    <property type="molecule type" value="Genomic_DNA"/>
</dbReference>
<dbReference type="PANTHER" id="PTHR10705:SF0">
    <property type="entry name" value="DOLICHYL-DIPHOSPHOOLIGOSACCHARIDE--PROTEIN GLYCOSYLTRANSFERASE SUBUNIT DAD1"/>
    <property type="match status" value="1"/>
</dbReference>
<dbReference type="OrthoDB" id="445566at2759"/>
<comment type="function">
    <text evidence="8">Subunit of the oligosaccharyl transferase (OST) complex that catalyzes the initial transfer of a defined glycan (Glc(3)Man(9)GlcNAc(2) in eukaryotes) from the lipid carrier dolichol-pyrophosphate to an asparagine residue within an Asn-X-Ser/Thr consensus motif in nascent polypeptide chains, the first step in protein N-glycosylation. N-glycosylation occurs cotranslationally and the complex associates with the Sec61 complex at the channel-forming translocon complex that mediates protein translocation across the endoplasmic reticulum (ER). All subunits are required for a maximal enzyme activity.</text>
</comment>
<keyword evidence="5 8" id="KW-0256">Endoplasmic reticulum</keyword>
<evidence type="ECO:0000256" key="6">
    <source>
        <dbReference type="ARBA" id="ARBA00022989"/>
    </source>
</evidence>
<comment type="similarity">
    <text evidence="3 8">Belongs to the DAD/OST2 family.</text>
</comment>
<evidence type="ECO:0000256" key="3">
    <source>
        <dbReference type="ARBA" id="ARBA00009386"/>
    </source>
</evidence>
<dbReference type="Proteomes" id="UP000324748">
    <property type="component" value="Unassembled WGS sequence"/>
</dbReference>
<evidence type="ECO:0000256" key="8">
    <source>
        <dbReference type="RuleBase" id="RU361136"/>
    </source>
</evidence>
<evidence type="ECO:0000256" key="5">
    <source>
        <dbReference type="ARBA" id="ARBA00022824"/>
    </source>
</evidence>
<evidence type="ECO:0000256" key="1">
    <source>
        <dbReference type="ARBA" id="ARBA00004477"/>
    </source>
</evidence>
<feature type="compositionally biased region" description="Basic and acidic residues" evidence="9">
    <location>
        <begin position="45"/>
        <end position="59"/>
    </location>
</feature>
<comment type="caution">
    <text evidence="11">The sequence shown here is derived from an EMBL/GenBank/DDBJ whole genome shotgun (WGS) entry which is preliminary data.</text>
</comment>
<evidence type="ECO:0000313" key="11">
    <source>
        <dbReference type="EMBL" id="KAA1104313.1"/>
    </source>
</evidence>
<feature type="transmembrane region" description="Helical" evidence="8">
    <location>
        <begin position="108"/>
        <end position="133"/>
    </location>
</feature>
<keyword evidence="7 8" id="KW-0472">Membrane</keyword>
<dbReference type="EMBL" id="VDEP01000505">
    <property type="protein sequence ID" value="KAA1068617.1"/>
    <property type="molecule type" value="Genomic_DNA"/>
</dbReference>
<dbReference type="GO" id="GO:0006487">
    <property type="term" value="P:protein N-linked glycosylation"/>
    <property type="evidence" value="ECO:0007669"/>
    <property type="project" value="TreeGrafter"/>
</dbReference>
<keyword evidence="6 8" id="KW-1133">Transmembrane helix</keyword>
<feature type="compositionally biased region" description="Pro residues" evidence="9">
    <location>
        <begin position="8"/>
        <end position="22"/>
    </location>
</feature>
<dbReference type="Proteomes" id="UP000325313">
    <property type="component" value="Unassembled WGS sequence"/>
</dbReference>
<evidence type="ECO:0000256" key="4">
    <source>
        <dbReference type="ARBA" id="ARBA00022692"/>
    </source>
</evidence>
<dbReference type="GO" id="GO:0008250">
    <property type="term" value="C:oligosaccharyltransferase complex"/>
    <property type="evidence" value="ECO:0007669"/>
    <property type="project" value="InterPro"/>
</dbReference>
<keyword evidence="4 8" id="KW-0812">Transmembrane</keyword>
<dbReference type="GO" id="GO:0016740">
    <property type="term" value="F:transferase activity"/>
    <property type="evidence" value="ECO:0007669"/>
    <property type="project" value="UniProtKB-KW"/>
</dbReference>